<evidence type="ECO:0000313" key="2">
    <source>
        <dbReference type="Proteomes" id="UP000186817"/>
    </source>
</evidence>
<gene>
    <name evidence="1" type="ORF">AK812_SmicGene27785</name>
</gene>
<accession>A0A1Q9D5Y6</accession>
<evidence type="ECO:0000313" key="1">
    <source>
        <dbReference type="EMBL" id="OLP90605.1"/>
    </source>
</evidence>
<reference evidence="1 2" key="1">
    <citation type="submission" date="2016-02" db="EMBL/GenBank/DDBJ databases">
        <title>Genome analysis of coral dinoflagellate symbionts highlights evolutionary adaptations to a symbiotic lifestyle.</title>
        <authorList>
            <person name="Aranda M."/>
            <person name="Li Y."/>
            <person name="Liew Y.J."/>
            <person name="Baumgarten S."/>
            <person name="Simakov O."/>
            <person name="Wilson M."/>
            <person name="Piel J."/>
            <person name="Ashoor H."/>
            <person name="Bougouffa S."/>
            <person name="Bajic V.B."/>
            <person name="Ryu T."/>
            <person name="Ravasi T."/>
            <person name="Bayer T."/>
            <person name="Micklem G."/>
            <person name="Kim H."/>
            <person name="Bhak J."/>
            <person name="Lajeunesse T.C."/>
            <person name="Voolstra C.R."/>
        </authorList>
    </citation>
    <scope>NUCLEOTIDE SEQUENCE [LARGE SCALE GENOMIC DNA]</scope>
    <source>
        <strain evidence="1 2">CCMP2467</strain>
    </source>
</reference>
<organism evidence="1 2">
    <name type="scientific">Symbiodinium microadriaticum</name>
    <name type="common">Dinoflagellate</name>
    <name type="synonym">Zooxanthella microadriatica</name>
    <dbReference type="NCBI Taxonomy" id="2951"/>
    <lineage>
        <taxon>Eukaryota</taxon>
        <taxon>Sar</taxon>
        <taxon>Alveolata</taxon>
        <taxon>Dinophyceae</taxon>
        <taxon>Suessiales</taxon>
        <taxon>Symbiodiniaceae</taxon>
        <taxon>Symbiodinium</taxon>
    </lineage>
</organism>
<protein>
    <submittedName>
        <fullName evidence="1">Uncharacterized protein</fullName>
    </submittedName>
</protein>
<dbReference type="EMBL" id="LSRX01000702">
    <property type="protein sequence ID" value="OLP90605.1"/>
    <property type="molecule type" value="Genomic_DNA"/>
</dbReference>
<keyword evidence="2" id="KW-1185">Reference proteome</keyword>
<comment type="caution">
    <text evidence="1">The sequence shown here is derived from an EMBL/GenBank/DDBJ whole genome shotgun (WGS) entry which is preliminary data.</text>
</comment>
<dbReference type="OrthoDB" id="10576185at2759"/>
<name>A0A1Q9D5Y6_SYMMI</name>
<sequence>MQAVGSREAVSREVRYPGGTFSVDDVWGTAVRARLRPAWKFLRDAGVLTSDFQRPSLADVILFGLQPKKNDQYARAYSLVRPLALSLLRQFVRLLDSRMPELSLESLAYRKGMEKNRARQQVALRLATTAAGMYYLFDNEDSGATIRDILEKYDLEHVKPSTFAWKVTYWCRCRTELDPLKVFHAGFHGRIVHSQEAYGTSGLRVQMLRAMYGGHYTLHILHCNTAAVGHAGAKRDRVYVILAHKQQTMLQHDPQELYDRITQTIPPRVATSPKDYFVATNTDIRLHVDAICRKRKRKLTAAVADKLRRDATNVDCSFVLNAREKKVAAELDKEYRKRYNGDPSLDDNLVYHLGDSAAYRTWSAPANSVPTLKRSSGLLWSPKRKRCMTSRELLATLGFPVIKATAAAMMVPELPILDSSRASRIAGNAMHWSSVAVVQLVALSCFSPARK</sequence>
<dbReference type="Proteomes" id="UP000186817">
    <property type="component" value="Unassembled WGS sequence"/>
</dbReference>
<proteinExistence type="predicted"/>
<dbReference type="AlphaFoldDB" id="A0A1Q9D5Y6"/>